<gene>
    <name evidence="2" type="ORF">BS50DRAFT_663909</name>
</gene>
<feature type="region of interest" description="Disordered" evidence="1">
    <location>
        <begin position="334"/>
        <end position="366"/>
    </location>
</feature>
<evidence type="ECO:0000313" key="2">
    <source>
        <dbReference type="EMBL" id="PSN69065.1"/>
    </source>
</evidence>
<name>A0A2T2NUG0_CORCC</name>
<keyword evidence="3" id="KW-1185">Reference proteome</keyword>
<feature type="region of interest" description="Disordered" evidence="1">
    <location>
        <begin position="384"/>
        <end position="405"/>
    </location>
</feature>
<proteinExistence type="predicted"/>
<accession>A0A2T2NUG0</accession>
<evidence type="ECO:0000256" key="1">
    <source>
        <dbReference type="SAM" id="MobiDB-lite"/>
    </source>
</evidence>
<protein>
    <submittedName>
        <fullName evidence="2">Uncharacterized protein</fullName>
    </submittedName>
</protein>
<dbReference type="OrthoDB" id="4708870at2759"/>
<dbReference type="EMBL" id="KZ678133">
    <property type="protein sequence ID" value="PSN69065.1"/>
    <property type="molecule type" value="Genomic_DNA"/>
</dbReference>
<sequence>MGGRAFKQLYTPRISSELYLKVKAQATEALRAVFSFVIVPTELPSKRDFGDVDFLVGSPLDGHPISHLHWITLVSKVKEALGAIDGKRGFLNNNILYFAVAAPGREDEFHIQIDVKIAPNNDASDFEWDRFMHNYASGHKILGSMMKPLGLSILPEGLHIRIPEVEDTNHSGSMVFLSKDPKFVLYIAGLKNRFLNANFNTNEELYDYLCRSWLFNPTHFAERLRDKKYEDHIKDRSAAWVYFITKWIPEKYPGYRSINHAENFDHTDNINQWYKETRAKVRERAFDLKPEAATEYYKKRAAHLKQIEEERLRHLILRAIPQDKDGWRGDLPEPLTQATNPHRRDSLFASENPSEPGKLLSNNCPTSPWDDRTNYVGMWKRRLEREDMKKAKEEAKVKSEAIQDT</sequence>
<evidence type="ECO:0000313" key="3">
    <source>
        <dbReference type="Proteomes" id="UP000240883"/>
    </source>
</evidence>
<reference evidence="2 3" key="1">
    <citation type="journal article" date="2018" name="Front. Microbiol.">
        <title>Genome-Wide Analysis of Corynespora cassiicola Leaf Fall Disease Putative Effectors.</title>
        <authorList>
            <person name="Lopez D."/>
            <person name="Ribeiro S."/>
            <person name="Label P."/>
            <person name="Fumanal B."/>
            <person name="Venisse J.S."/>
            <person name="Kohler A."/>
            <person name="de Oliveira R.R."/>
            <person name="Labutti K."/>
            <person name="Lipzen A."/>
            <person name="Lail K."/>
            <person name="Bauer D."/>
            <person name="Ohm R.A."/>
            <person name="Barry K.W."/>
            <person name="Spatafora J."/>
            <person name="Grigoriev I.V."/>
            <person name="Martin F.M."/>
            <person name="Pujade-Renaud V."/>
        </authorList>
    </citation>
    <scope>NUCLEOTIDE SEQUENCE [LARGE SCALE GENOMIC DNA]</scope>
    <source>
        <strain evidence="2 3">Philippines</strain>
    </source>
</reference>
<organism evidence="2 3">
    <name type="scientific">Corynespora cassiicola Philippines</name>
    <dbReference type="NCBI Taxonomy" id="1448308"/>
    <lineage>
        <taxon>Eukaryota</taxon>
        <taxon>Fungi</taxon>
        <taxon>Dikarya</taxon>
        <taxon>Ascomycota</taxon>
        <taxon>Pezizomycotina</taxon>
        <taxon>Dothideomycetes</taxon>
        <taxon>Pleosporomycetidae</taxon>
        <taxon>Pleosporales</taxon>
        <taxon>Corynesporascaceae</taxon>
        <taxon>Corynespora</taxon>
    </lineage>
</organism>
<dbReference type="STRING" id="1448308.A0A2T2NUG0"/>
<dbReference type="AlphaFoldDB" id="A0A2T2NUG0"/>
<dbReference type="Proteomes" id="UP000240883">
    <property type="component" value="Unassembled WGS sequence"/>
</dbReference>